<evidence type="ECO:0000256" key="1">
    <source>
        <dbReference type="ARBA" id="ARBA00004141"/>
    </source>
</evidence>
<sequence>MIKLSSRLNTVLFSVLALLAFAANSILARLALGAGDIDAAGFTIVRLLSAIVMLSILLHFKQKSNAIANANSKATSNANSKATSNAESAVKPKSSWFSAVMLFIYACSFSFAYLSLETGTGALVLFAAVQITMVIKNHLQGNRLQFIELLGLIVAFSGFVYLVFPNLSTPSFQGFVLMTIAGIAWAFYTLKGQGVSDPLSASNTNFLRTLPFVFVLFIFSYPSIIYTWQGILLAITSGALASALGYYCWYLALAGLSITQASVIQLSVPVIAALGGVIWISEPVSIDFIISAALVCTGILLVVFAHYRKASAGL</sequence>
<feature type="domain" description="EamA" evidence="6">
    <location>
        <begin position="174"/>
        <end position="303"/>
    </location>
</feature>
<feature type="transmembrane region" description="Helical" evidence="5">
    <location>
        <begin position="286"/>
        <end position="307"/>
    </location>
</feature>
<dbReference type="SUPFAM" id="SSF103481">
    <property type="entry name" value="Multidrug resistance efflux transporter EmrE"/>
    <property type="match status" value="1"/>
</dbReference>
<proteinExistence type="predicted"/>
<evidence type="ECO:0000256" key="2">
    <source>
        <dbReference type="ARBA" id="ARBA00022692"/>
    </source>
</evidence>
<evidence type="ECO:0000313" key="7">
    <source>
        <dbReference type="EMBL" id="ABM03263.1"/>
    </source>
</evidence>
<dbReference type="OrthoDB" id="321830at2"/>
<dbReference type="InterPro" id="IPR000620">
    <property type="entry name" value="EamA_dom"/>
</dbReference>
<dbReference type="eggNOG" id="COG0697">
    <property type="taxonomic scope" value="Bacteria"/>
</dbReference>
<evidence type="ECO:0000256" key="5">
    <source>
        <dbReference type="SAM" id="Phobius"/>
    </source>
</evidence>
<gene>
    <name evidence="7" type="ordered locus">Ping_1446</name>
</gene>
<evidence type="ECO:0000256" key="3">
    <source>
        <dbReference type="ARBA" id="ARBA00022989"/>
    </source>
</evidence>
<dbReference type="Pfam" id="PF00892">
    <property type="entry name" value="EamA"/>
    <property type="match status" value="1"/>
</dbReference>
<dbReference type="PANTHER" id="PTHR32322">
    <property type="entry name" value="INNER MEMBRANE TRANSPORTER"/>
    <property type="match status" value="1"/>
</dbReference>
<evidence type="ECO:0000256" key="4">
    <source>
        <dbReference type="ARBA" id="ARBA00023136"/>
    </source>
</evidence>
<dbReference type="Proteomes" id="UP000000639">
    <property type="component" value="Chromosome"/>
</dbReference>
<keyword evidence="4 5" id="KW-0472">Membrane</keyword>
<dbReference type="STRING" id="357804.Ping_1446"/>
<keyword evidence="3 5" id="KW-1133">Transmembrane helix</keyword>
<feature type="transmembrane region" description="Helical" evidence="5">
    <location>
        <begin position="209"/>
        <end position="225"/>
    </location>
</feature>
<evidence type="ECO:0000259" key="6">
    <source>
        <dbReference type="Pfam" id="PF00892"/>
    </source>
</evidence>
<keyword evidence="8" id="KW-1185">Reference proteome</keyword>
<feature type="transmembrane region" description="Helical" evidence="5">
    <location>
        <begin position="263"/>
        <end position="280"/>
    </location>
</feature>
<feature type="transmembrane region" description="Helical" evidence="5">
    <location>
        <begin position="43"/>
        <end position="60"/>
    </location>
</feature>
<reference evidence="7 8" key="1">
    <citation type="submission" date="2007-01" db="EMBL/GenBank/DDBJ databases">
        <title>Complete sequence of Psychromonas ingrahamii 37.</title>
        <authorList>
            <consortium name="US DOE Joint Genome Institute"/>
            <person name="Copeland A."/>
            <person name="Lucas S."/>
            <person name="Lapidus A."/>
            <person name="Barry K."/>
            <person name="Detter J.C."/>
            <person name="Glavina del Rio T."/>
            <person name="Hammon N."/>
            <person name="Israni S."/>
            <person name="Dalin E."/>
            <person name="Tice H."/>
            <person name="Pitluck S."/>
            <person name="Thompson L.S."/>
            <person name="Brettin T."/>
            <person name="Bruce D."/>
            <person name="Han C."/>
            <person name="Tapia R."/>
            <person name="Schmutz J."/>
            <person name="Larimer F."/>
            <person name="Land M."/>
            <person name="Hauser L."/>
            <person name="Kyrpides N."/>
            <person name="Ivanova N."/>
            <person name="Staley J."/>
            <person name="Richardson P."/>
        </authorList>
    </citation>
    <scope>NUCLEOTIDE SEQUENCE [LARGE SCALE GENOMIC DNA]</scope>
    <source>
        <strain evidence="7 8">37</strain>
    </source>
</reference>
<dbReference type="InterPro" id="IPR050638">
    <property type="entry name" value="AA-Vitamin_Transporters"/>
</dbReference>
<feature type="transmembrane region" description="Helical" evidence="5">
    <location>
        <begin position="231"/>
        <end position="251"/>
    </location>
</feature>
<organism evidence="7 8">
    <name type="scientific">Psychromonas ingrahamii (strain DSM 17664 / CCUG 51855 / 37)</name>
    <dbReference type="NCBI Taxonomy" id="357804"/>
    <lineage>
        <taxon>Bacteria</taxon>
        <taxon>Pseudomonadati</taxon>
        <taxon>Pseudomonadota</taxon>
        <taxon>Gammaproteobacteria</taxon>
        <taxon>Alteromonadales</taxon>
        <taxon>Psychromonadaceae</taxon>
        <taxon>Psychromonas</taxon>
    </lineage>
</organism>
<feature type="transmembrane region" description="Helical" evidence="5">
    <location>
        <begin position="170"/>
        <end position="188"/>
    </location>
</feature>
<dbReference type="InterPro" id="IPR037185">
    <property type="entry name" value="EmrE-like"/>
</dbReference>
<keyword evidence="2 5" id="KW-0812">Transmembrane</keyword>
<dbReference type="PANTHER" id="PTHR32322:SF9">
    <property type="entry name" value="AMINO-ACID METABOLITE EFFLUX PUMP-RELATED"/>
    <property type="match status" value="1"/>
</dbReference>
<name>A1SUU8_PSYIN</name>
<feature type="transmembrane region" description="Helical" evidence="5">
    <location>
        <begin position="146"/>
        <end position="164"/>
    </location>
</feature>
<protein>
    <submittedName>
        <fullName evidence="7">Hypothetical transmembrane protein DUF6</fullName>
    </submittedName>
</protein>
<dbReference type="GO" id="GO:0016020">
    <property type="term" value="C:membrane"/>
    <property type="evidence" value="ECO:0007669"/>
    <property type="project" value="UniProtKB-SubCell"/>
</dbReference>
<dbReference type="EMBL" id="CP000510">
    <property type="protein sequence ID" value="ABM03263.1"/>
    <property type="molecule type" value="Genomic_DNA"/>
</dbReference>
<accession>A1SUU8</accession>
<dbReference type="AlphaFoldDB" id="A1SUU8"/>
<evidence type="ECO:0000313" key="8">
    <source>
        <dbReference type="Proteomes" id="UP000000639"/>
    </source>
</evidence>
<dbReference type="HOGENOM" id="CLU_069324_0_0_6"/>
<dbReference type="RefSeq" id="WP_011769823.1">
    <property type="nucleotide sequence ID" value="NC_008709.1"/>
</dbReference>
<dbReference type="KEGG" id="pin:Ping_1446"/>
<comment type="subcellular location">
    <subcellularLocation>
        <location evidence="1">Membrane</location>
        <topology evidence="1">Multi-pass membrane protein</topology>
    </subcellularLocation>
</comment>